<dbReference type="EMBL" id="MCGO01000029">
    <property type="protein sequence ID" value="ORY42198.1"/>
    <property type="molecule type" value="Genomic_DNA"/>
</dbReference>
<dbReference type="InterPro" id="IPR036322">
    <property type="entry name" value="WD40_repeat_dom_sf"/>
</dbReference>
<protein>
    <submittedName>
        <fullName evidence="6">WD40 repeat-like protein</fullName>
    </submittedName>
</protein>
<dbReference type="Gene3D" id="2.130.10.10">
    <property type="entry name" value="YVTN repeat-like/Quinoprotein amine dehydrogenase"/>
    <property type="match status" value="1"/>
</dbReference>
<comment type="similarity">
    <text evidence="1">Belongs to the WD repeat EIPR1 family.</text>
</comment>
<dbReference type="Proteomes" id="UP000193642">
    <property type="component" value="Unassembled WGS sequence"/>
</dbReference>
<dbReference type="InterPro" id="IPR059104">
    <property type="entry name" value="Beta-prop_EIPR1-like"/>
</dbReference>
<dbReference type="PANTHER" id="PTHR14205">
    <property type="entry name" value="WD-REPEAT PROTEIN"/>
    <property type="match status" value="1"/>
</dbReference>
<dbReference type="InterPro" id="IPR040323">
    <property type="entry name" value="EIPR1"/>
</dbReference>
<keyword evidence="3" id="KW-0677">Repeat</keyword>
<dbReference type="OrthoDB" id="427795at2759"/>
<evidence type="ECO:0000256" key="2">
    <source>
        <dbReference type="ARBA" id="ARBA00022574"/>
    </source>
</evidence>
<keyword evidence="7" id="KW-1185">Reference proteome</keyword>
<organism evidence="6 7">
    <name type="scientific">Rhizoclosmatium globosum</name>
    <dbReference type="NCBI Taxonomy" id="329046"/>
    <lineage>
        <taxon>Eukaryota</taxon>
        <taxon>Fungi</taxon>
        <taxon>Fungi incertae sedis</taxon>
        <taxon>Chytridiomycota</taxon>
        <taxon>Chytridiomycota incertae sedis</taxon>
        <taxon>Chytridiomycetes</taxon>
        <taxon>Chytridiales</taxon>
        <taxon>Chytriomycetaceae</taxon>
        <taxon>Rhizoclosmatium</taxon>
    </lineage>
</organism>
<name>A0A1Y2C593_9FUNG</name>
<accession>A0A1Y2C593</accession>
<evidence type="ECO:0000259" key="5">
    <source>
        <dbReference type="Pfam" id="PF23609"/>
    </source>
</evidence>
<dbReference type="STRING" id="329046.A0A1Y2C593"/>
<dbReference type="AlphaFoldDB" id="A0A1Y2C593"/>
<dbReference type="InterPro" id="IPR015943">
    <property type="entry name" value="WD40/YVTN_repeat-like_dom_sf"/>
</dbReference>
<evidence type="ECO:0000256" key="4">
    <source>
        <dbReference type="PROSITE-ProRule" id="PRU00221"/>
    </source>
</evidence>
<evidence type="ECO:0000256" key="1">
    <source>
        <dbReference type="ARBA" id="ARBA00005672"/>
    </source>
</evidence>
<dbReference type="InterPro" id="IPR001680">
    <property type="entry name" value="WD40_rpt"/>
</dbReference>
<sequence>MSFTLPHQSRCIVAQLAEPDRPRFFAGTSSVFNGSGAENELRLLDFDEDTNEVSSQSFAHPSQIRSIAPAIDKADFVFTVSTEAKIGATPSASLFLLSALSTIDDKGEKLANAAGSLSLLLRIESSNSLKNISNVFWDPTGDKSRVIATGTNAVGVFAIDRALSKATLQSTYSIPSTASSDVLTESIDCGKWNPHNTDEFAFAAGHSLFGLDLRAPPTTSTFSIPYAHDQCIRDIDYNPNKPYYLATGGNDGRVRIWDSRNVTKPLKDLNNHTHWVWSVAYNKFHDQLLLSSSSDCLVNLHNVVSVSSTPFGLIRSMDSDEEGLDGIYSKTTDELIATYREFEDSVYSVAWSSADPWIFASVSFDGRVNINIVPKEVKYSIIL</sequence>
<feature type="domain" description="EIPR1-like beta-propeller" evidence="5">
    <location>
        <begin position="3"/>
        <end position="300"/>
    </location>
</feature>
<comment type="caution">
    <text evidence="6">The sequence shown here is derived from an EMBL/GenBank/DDBJ whole genome shotgun (WGS) entry which is preliminary data.</text>
</comment>
<dbReference type="Pfam" id="PF00400">
    <property type="entry name" value="WD40"/>
    <property type="match status" value="1"/>
</dbReference>
<dbReference type="SMART" id="SM00320">
    <property type="entry name" value="WD40"/>
    <property type="match status" value="3"/>
</dbReference>
<dbReference type="PROSITE" id="PS50294">
    <property type="entry name" value="WD_REPEATS_REGION"/>
    <property type="match status" value="1"/>
</dbReference>
<reference evidence="6 7" key="1">
    <citation type="submission" date="2016-07" db="EMBL/GenBank/DDBJ databases">
        <title>Pervasive Adenine N6-methylation of Active Genes in Fungi.</title>
        <authorList>
            <consortium name="DOE Joint Genome Institute"/>
            <person name="Mondo S.J."/>
            <person name="Dannebaum R.O."/>
            <person name="Kuo R.C."/>
            <person name="Labutti K."/>
            <person name="Haridas S."/>
            <person name="Kuo A."/>
            <person name="Salamov A."/>
            <person name="Ahrendt S.R."/>
            <person name="Lipzen A."/>
            <person name="Sullivan W."/>
            <person name="Andreopoulos W.B."/>
            <person name="Clum A."/>
            <person name="Lindquist E."/>
            <person name="Daum C."/>
            <person name="Ramamoorthy G.K."/>
            <person name="Gryganskyi A."/>
            <person name="Culley D."/>
            <person name="Magnuson J.K."/>
            <person name="James T.Y."/>
            <person name="O'Malley M.A."/>
            <person name="Stajich J.E."/>
            <person name="Spatafora J.W."/>
            <person name="Visel A."/>
            <person name="Grigoriev I.V."/>
        </authorList>
    </citation>
    <scope>NUCLEOTIDE SEQUENCE [LARGE SCALE GENOMIC DNA]</scope>
    <source>
        <strain evidence="6 7">JEL800</strain>
    </source>
</reference>
<dbReference type="PANTHER" id="PTHR14205:SF15">
    <property type="entry name" value="EARP AND GARP COMPLEX-INTERACTING PROTEIN 1"/>
    <property type="match status" value="1"/>
</dbReference>
<dbReference type="GO" id="GO:0016567">
    <property type="term" value="P:protein ubiquitination"/>
    <property type="evidence" value="ECO:0007669"/>
    <property type="project" value="TreeGrafter"/>
</dbReference>
<dbReference type="Pfam" id="PF23609">
    <property type="entry name" value="Beta-prop_EIPR1"/>
    <property type="match status" value="1"/>
</dbReference>
<keyword evidence="2 4" id="KW-0853">WD repeat</keyword>
<evidence type="ECO:0000313" key="7">
    <source>
        <dbReference type="Proteomes" id="UP000193642"/>
    </source>
</evidence>
<gene>
    <name evidence="6" type="ORF">BCR33DRAFT_698721</name>
</gene>
<evidence type="ECO:0000313" key="6">
    <source>
        <dbReference type="EMBL" id="ORY42198.1"/>
    </source>
</evidence>
<proteinExistence type="inferred from homology"/>
<feature type="repeat" description="WD" evidence="4">
    <location>
        <begin position="225"/>
        <end position="258"/>
    </location>
</feature>
<evidence type="ECO:0000256" key="3">
    <source>
        <dbReference type="ARBA" id="ARBA00022737"/>
    </source>
</evidence>
<dbReference type="PROSITE" id="PS50082">
    <property type="entry name" value="WD_REPEATS_2"/>
    <property type="match status" value="1"/>
</dbReference>
<dbReference type="SUPFAM" id="SSF50978">
    <property type="entry name" value="WD40 repeat-like"/>
    <property type="match status" value="1"/>
</dbReference>